<comment type="caution">
    <text evidence="2">The sequence shown here is derived from an EMBL/GenBank/DDBJ whole genome shotgun (WGS) entry which is preliminary data.</text>
</comment>
<dbReference type="HOGENOM" id="CLU_1957437_0_0_10"/>
<accession>A0A0F5J930</accession>
<protein>
    <submittedName>
        <fullName evidence="2">Uncharacterized protein</fullName>
    </submittedName>
</protein>
<keyword evidence="3" id="KW-1185">Reference proteome</keyword>
<evidence type="ECO:0000313" key="2">
    <source>
        <dbReference type="EMBL" id="KKB53917.1"/>
    </source>
</evidence>
<dbReference type="PROSITE" id="PS51257">
    <property type="entry name" value="PROKAR_LIPOPROTEIN"/>
    <property type="match status" value="1"/>
</dbReference>
<dbReference type="STRING" id="1203610.HMPREF1536_03498"/>
<proteinExistence type="predicted"/>
<dbReference type="Proteomes" id="UP000033035">
    <property type="component" value="Unassembled WGS sequence"/>
</dbReference>
<dbReference type="RefSeq" id="WP_028726846.1">
    <property type="nucleotide sequence ID" value="NZ_AUAE01000010.1"/>
</dbReference>
<keyword evidence="1" id="KW-0732">Signal</keyword>
<dbReference type="EMBL" id="AQHW01000017">
    <property type="protein sequence ID" value="KKB53917.1"/>
    <property type="molecule type" value="Genomic_DNA"/>
</dbReference>
<reference evidence="2 3" key="1">
    <citation type="submission" date="2013-04" db="EMBL/GenBank/DDBJ databases">
        <title>The Genome Sequence of Parabacteroides gordonii DSM 23371.</title>
        <authorList>
            <consortium name="The Broad Institute Genomics Platform"/>
            <person name="Earl A."/>
            <person name="Ward D."/>
            <person name="Feldgarden M."/>
            <person name="Gevers D."/>
            <person name="Martens E."/>
            <person name="Sakamoto M."/>
            <person name="Benno Y."/>
            <person name="Suzuki N."/>
            <person name="Matsunaga N."/>
            <person name="Koshihara K."/>
            <person name="Seki M."/>
            <person name="Komiya H."/>
            <person name="Walker B."/>
            <person name="Young S."/>
            <person name="Zeng Q."/>
            <person name="Gargeya S."/>
            <person name="Fitzgerald M."/>
            <person name="Haas B."/>
            <person name="Abouelleil A."/>
            <person name="Allen A.W."/>
            <person name="Alvarado L."/>
            <person name="Arachchi H.M."/>
            <person name="Berlin A.M."/>
            <person name="Chapman S.B."/>
            <person name="Gainer-Dewar J."/>
            <person name="Goldberg J."/>
            <person name="Griggs A."/>
            <person name="Gujja S."/>
            <person name="Hansen M."/>
            <person name="Howarth C."/>
            <person name="Imamovic A."/>
            <person name="Ireland A."/>
            <person name="Larimer J."/>
            <person name="McCowan C."/>
            <person name="Murphy C."/>
            <person name="Pearson M."/>
            <person name="Poon T.W."/>
            <person name="Priest M."/>
            <person name="Roberts A."/>
            <person name="Saif S."/>
            <person name="Shea T."/>
            <person name="Sisk P."/>
            <person name="Sykes S."/>
            <person name="Wortman J."/>
            <person name="Nusbaum C."/>
            <person name="Birren B."/>
        </authorList>
    </citation>
    <scope>NUCLEOTIDE SEQUENCE [LARGE SCALE GENOMIC DNA]</scope>
    <source>
        <strain evidence="2 3">MS-1</strain>
    </source>
</reference>
<gene>
    <name evidence="2" type="ORF">HMPREF1536_03498</name>
</gene>
<evidence type="ECO:0000313" key="3">
    <source>
        <dbReference type="Proteomes" id="UP000033035"/>
    </source>
</evidence>
<sequence>MKNIFLLVVFLFSSSCFDVNSVSAENDFSPIAVEVVSGGYVNLGVLTTVYADAKINSFTVTVPKPNEQVLSCAPNFAWTDLGSTLVITGNLDDIGLLNRPSGTVVHFEIGVRMNNGQIGVYQVKVIAR</sequence>
<name>A0A0F5J930_9BACT</name>
<feature type="signal peptide" evidence="1">
    <location>
        <begin position="1"/>
        <end position="24"/>
    </location>
</feature>
<evidence type="ECO:0000256" key="1">
    <source>
        <dbReference type="SAM" id="SignalP"/>
    </source>
</evidence>
<dbReference type="PATRIC" id="fig|1203610.3.peg.3564"/>
<feature type="chain" id="PRO_5002489398" evidence="1">
    <location>
        <begin position="25"/>
        <end position="128"/>
    </location>
</feature>
<dbReference type="AlphaFoldDB" id="A0A0F5J930"/>
<organism evidence="2 3">
    <name type="scientific">Parabacteroides gordonii MS-1 = DSM 23371</name>
    <dbReference type="NCBI Taxonomy" id="1203610"/>
    <lineage>
        <taxon>Bacteria</taxon>
        <taxon>Pseudomonadati</taxon>
        <taxon>Bacteroidota</taxon>
        <taxon>Bacteroidia</taxon>
        <taxon>Bacteroidales</taxon>
        <taxon>Tannerellaceae</taxon>
        <taxon>Parabacteroides</taxon>
    </lineage>
</organism>